<dbReference type="InterPro" id="IPR011650">
    <property type="entry name" value="Peptidase_M20_dimer"/>
</dbReference>
<organism evidence="2 3">
    <name type="scientific">Kitasatospora kazusensis</name>
    <dbReference type="NCBI Taxonomy" id="407974"/>
    <lineage>
        <taxon>Bacteria</taxon>
        <taxon>Bacillati</taxon>
        <taxon>Actinomycetota</taxon>
        <taxon>Actinomycetes</taxon>
        <taxon>Kitasatosporales</taxon>
        <taxon>Streptomycetaceae</taxon>
        <taxon>Kitasatospora</taxon>
    </lineage>
</organism>
<dbReference type="PANTHER" id="PTHR11014:SF63">
    <property type="entry name" value="METALLOPEPTIDASE, PUTATIVE (AFU_ORTHOLOGUE AFUA_6G09600)-RELATED"/>
    <property type="match status" value="1"/>
</dbReference>
<proteinExistence type="predicted"/>
<name>A0ABP5KI41_9ACTN</name>
<dbReference type="SUPFAM" id="SSF55031">
    <property type="entry name" value="Bacterial exopeptidase dimerisation domain"/>
    <property type="match status" value="1"/>
</dbReference>
<dbReference type="PANTHER" id="PTHR11014">
    <property type="entry name" value="PEPTIDASE M20 FAMILY MEMBER"/>
    <property type="match status" value="1"/>
</dbReference>
<dbReference type="InterPro" id="IPR002933">
    <property type="entry name" value="Peptidase_M20"/>
</dbReference>
<keyword evidence="3" id="KW-1185">Reference proteome</keyword>
<accession>A0ABP5KI41</accession>
<dbReference type="Gene3D" id="3.30.70.360">
    <property type="match status" value="1"/>
</dbReference>
<protein>
    <submittedName>
        <fullName evidence="2">M20 family metallopeptidase</fullName>
    </submittedName>
</protein>
<dbReference type="RefSeq" id="WP_344460776.1">
    <property type="nucleotide sequence ID" value="NZ_BAAANT010000003.1"/>
</dbReference>
<evidence type="ECO:0000313" key="3">
    <source>
        <dbReference type="Proteomes" id="UP001422759"/>
    </source>
</evidence>
<gene>
    <name evidence="2" type="ORF">GCM10009760_08260</name>
</gene>
<dbReference type="Gene3D" id="3.40.630.10">
    <property type="entry name" value="Zn peptidases"/>
    <property type="match status" value="1"/>
</dbReference>
<reference evidence="3" key="1">
    <citation type="journal article" date="2019" name="Int. J. Syst. Evol. Microbiol.">
        <title>The Global Catalogue of Microorganisms (GCM) 10K type strain sequencing project: providing services to taxonomists for standard genome sequencing and annotation.</title>
        <authorList>
            <consortium name="The Broad Institute Genomics Platform"/>
            <consortium name="The Broad Institute Genome Sequencing Center for Infectious Disease"/>
            <person name="Wu L."/>
            <person name="Ma J."/>
        </authorList>
    </citation>
    <scope>NUCLEOTIDE SEQUENCE [LARGE SCALE GENOMIC DNA]</scope>
    <source>
        <strain evidence="3">JCM 14560</strain>
    </source>
</reference>
<comment type="caution">
    <text evidence="2">The sequence shown here is derived from an EMBL/GenBank/DDBJ whole genome shotgun (WGS) entry which is preliminary data.</text>
</comment>
<dbReference type="NCBIfam" id="TIGR01891">
    <property type="entry name" value="amidohydrolases"/>
    <property type="match status" value="1"/>
</dbReference>
<dbReference type="InterPro" id="IPR036264">
    <property type="entry name" value="Bact_exopeptidase_dim_dom"/>
</dbReference>
<dbReference type="Pfam" id="PF01546">
    <property type="entry name" value="Peptidase_M20"/>
    <property type="match status" value="1"/>
</dbReference>
<sequence>MPPAPPDLAATAEFYLDLHRHPELSGAEERTAGRLAARLAATGYRVETGIGGHGVAGVLRNGPGPVVLLRAELDALPVEERTGLPYASTATAATADGRQVPVMHACGHDAHLACLAGAAAELAASAGQWSGTVLVVGQPAEETLTGARAMLADGLYERFEPPSVVLAQHTAPLPAGMVAHGTGPVTAGSVTLEVVVHGRGGHASAPHLAVDPLPAAAAIVLRLQGVVAQETGPAEQVVLTVGSLEAGSRANVIPDRATLRLTVRGFSEQVLDRVTAAVRRIVRAEAAASGCPQEPTVRTVSRSGVNLPDPGLTSAVRDAHRAAFGGPRVTGWPPSMATEDFPLFGEEGAALHGVRGIRTAYWMLGMVGPAQWSAAPGATAAEKLAALPANHSPEFRPHVGLTLRTGVTALVTAATAVLHRPGA</sequence>
<evidence type="ECO:0000259" key="1">
    <source>
        <dbReference type="Pfam" id="PF07687"/>
    </source>
</evidence>
<dbReference type="Proteomes" id="UP001422759">
    <property type="component" value="Unassembled WGS sequence"/>
</dbReference>
<dbReference type="Pfam" id="PF07687">
    <property type="entry name" value="M20_dimer"/>
    <property type="match status" value="1"/>
</dbReference>
<dbReference type="InterPro" id="IPR017439">
    <property type="entry name" value="Amidohydrolase"/>
</dbReference>
<feature type="domain" description="Peptidase M20 dimerisation" evidence="1">
    <location>
        <begin position="188"/>
        <end position="287"/>
    </location>
</feature>
<dbReference type="SUPFAM" id="SSF53187">
    <property type="entry name" value="Zn-dependent exopeptidases"/>
    <property type="match status" value="1"/>
</dbReference>
<evidence type="ECO:0000313" key="2">
    <source>
        <dbReference type="EMBL" id="GAA2132831.1"/>
    </source>
</evidence>
<dbReference type="EMBL" id="BAAANT010000003">
    <property type="protein sequence ID" value="GAA2132831.1"/>
    <property type="molecule type" value="Genomic_DNA"/>
</dbReference>